<dbReference type="RefSeq" id="WP_349153074.1">
    <property type="nucleotide sequence ID" value="NZ_JBBMER010000001.1"/>
</dbReference>
<dbReference type="SMART" id="SM00342">
    <property type="entry name" value="HTH_ARAC"/>
    <property type="match status" value="1"/>
</dbReference>
<evidence type="ECO:0000313" key="5">
    <source>
        <dbReference type="EMBL" id="MEQ2378300.1"/>
    </source>
</evidence>
<dbReference type="Pfam" id="PF12833">
    <property type="entry name" value="HTH_18"/>
    <property type="match status" value="1"/>
</dbReference>
<dbReference type="PANTHER" id="PTHR43280">
    <property type="entry name" value="ARAC-FAMILY TRANSCRIPTIONAL REGULATOR"/>
    <property type="match status" value="1"/>
</dbReference>
<evidence type="ECO:0000313" key="6">
    <source>
        <dbReference type="Proteomes" id="UP001442364"/>
    </source>
</evidence>
<dbReference type="SUPFAM" id="SSF46689">
    <property type="entry name" value="Homeodomain-like"/>
    <property type="match status" value="2"/>
</dbReference>
<accession>A0ABV1BRA4</accession>
<sequence length="275" mass="31348">MKDHLHQPLLFNPAIYNSSDGKQHINYKYITMPQTMLVYAIDNTTGSASRKVSTLIPCSSAEWIIGYNKNNSRSSFYCIGPVSRRFDYTFGDFDYYFGIRFADKGCYFAPSVDDSVLPASIANQVFEYEPATESFEYRLISELIQAKDFDGQLEALICFLNVSKKYIAVPDNIIHMANEIKKASGNIHISDLSEMSGYSERHINRLFKSAYGAGPKDYCKNIRFQKIISDIINDPYKENSDYIANAGYSDQAHFQREFKAYTGITPRTFIKELTA</sequence>
<dbReference type="Gene3D" id="1.10.10.60">
    <property type="entry name" value="Homeodomain-like"/>
    <property type="match status" value="1"/>
</dbReference>
<protein>
    <submittedName>
        <fullName evidence="5">Helix-turn-helix transcriptional regulator</fullName>
    </submittedName>
</protein>
<reference evidence="5 6" key="1">
    <citation type="submission" date="2024-03" db="EMBL/GenBank/DDBJ databases">
        <title>Human intestinal bacterial collection.</title>
        <authorList>
            <person name="Pauvert C."/>
            <person name="Hitch T.C.A."/>
            <person name="Clavel T."/>
        </authorList>
    </citation>
    <scope>NUCLEOTIDE SEQUENCE [LARGE SCALE GENOMIC DNA]</scope>
    <source>
        <strain evidence="5 6">CLA-AA-H255</strain>
    </source>
</reference>
<gene>
    <name evidence="5" type="ORF">WMO14_00180</name>
</gene>
<evidence type="ECO:0000256" key="2">
    <source>
        <dbReference type="ARBA" id="ARBA00023125"/>
    </source>
</evidence>
<dbReference type="InterPro" id="IPR018060">
    <property type="entry name" value="HTH_AraC"/>
</dbReference>
<comment type="caution">
    <text evidence="5">The sequence shown here is derived from an EMBL/GenBank/DDBJ whole genome shotgun (WGS) entry which is preliminary data.</text>
</comment>
<feature type="domain" description="HTH araC/xylS-type" evidence="4">
    <location>
        <begin position="171"/>
        <end position="272"/>
    </location>
</feature>
<keyword evidence="6" id="KW-1185">Reference proteome</keyword>
<dbReference type="PANTHER" id="PTHR43280:SF2">
    <property type="entry name" value="HTH-TYPE TRANSCRIPTIONAL REGULATOR EXSA"/>
    <property type="match status" value="1"/>
</dbReference>
<keyword evidence="1" id="KW-0805">Transcription regulation</keyword>
<keyword evidence="2" id="KW-0238">DNA-binding</keyword>
<proteinExistence type="predicted"/>
<dbReference type="InterPro" id="IPR009057">
    <property type="entry name" value="Homeodomain-like_sf"/>
</dbReference>
<keyword evidence="3" id="KW-0804">Transcription</keyword>
<name>A0ABV1BRA4_9FIRM</name>
<evidence type="ECO:0000256" key="1">
    <source>
        <dbReference type="ARBA" id="ARBA00023015"/>
    </source>
</evidence>
<evidence type="ECO:0000259" key="4">
    <source>
        <dbReference type="PROSITE" id="PS01124"/>
    </source>
</evidence>
<dbReference type="PROSITE" id="PS01124">
    <property type="entry name" value="HTH_ARAC_FAMILY_2"/>
    <property type="match status" value="1"/>
</dbReference>
<dbReference type="Proteomes" id="UP001442364">
    <property type="component" value="Unassembled WGS sequence"/>
</dbReference>
<dbReference type="EMBL" id="JBBMER010000001">
    <property type="protein sequence ID" value="MEQ2378300.1"/>
    <property type="molecule type" value="Genomic_DNA"/>
</dbReference>
<organism evidence="5 6">
    <name type="scientific">[Lactobacillus] rogosae</name>
    <dbReference type="NCBI Taxonomy" id="706562"/>
    <lineage>
        <taxon>Bacteria</taxon>
        <taxon>Bacillati</taxon>
        <taxon>Bacillota</taxon>
        <taxon>Clostridia</taxon>
        <taxon>Lachnospirales</taxon>
        <taxon>Lachnospiraceae</taxon>
        <taxon>Lachnospira</taxon>
    </lineage>
</organism>
<evidence type="ECO:0000256" key="3">
    <source>
        <dbReference type="ARBA" id="ARBA00023163"/>
    </source>
</evidence>